<evidence type="ECO:0000313" key="3">
    <source>
        <dbReference type="Proteomes" id="UP000692954"/>
    </source>
</evidence>
<accession>A0A8S1M0I5</accession>
<reference evidence="2" key="1">
    <citation type="submission" date="2021-01" db="EMBL/GenBank/DDBJ databases">
        <authorList>
            <consortium name="Genoscope - CEA"/>
            <person name="William W."/>
        </authorList>
    </citation>
    <scope>NUCLEOTIDE SEQUENCE</scope>
</reference>
<proteinExistence type="predicted"/>
<dbReference type="AlphaFoldDB" id="A0A8S1M0I5"/>
<dbReference type="OrthoDB" id="304653at2759"/>
<evidence type="ECO:0000313" key="2">
    <source>
        <dbReference type="EMBL" id="CAD8068404.1"/>
    </source>
</evidence>
<sequence>MKALLLVCLIATSMMVNAVQIPQEKVLSAQSDAPSFLHLQQTCVFCCNGRCCQSAGYCNKGSCTFEVAPWTCVQG</sequence>
<comment type="caution">
    <text evidence="2">The sequence shown here is derived from an EMBL/GenBank/DDBJ whole genome shotgun (WGS) entry which is preliminary data.</text>
</comment>
<organism evidence="2 3">
    <name type="scientific">Paramecium sonneborni</name>
    <dbReference type="NCBI Taxonomy" id="65129"/>
    <lineage>
        <taxon>Eukaryota</taxon>
        <taxon>Sar</taxon>
        <taxon>Alveolata</taxon>
        <taxon>Ciliophora</taxon>
        <taxon>Intramacronucleata</taxon>
        <taxon>Oligohymenophorea</taxon>
        <taxon>Peniculida</taxon>
        <taxon>Parameciidae</taxon>
        <taxon>Paramecium</taxon>
    </lineage>
</organism>
<dbReference type="EMBL" id="CAJJDN010000024">
    <property type="protein sequence ID" value="CAD8068404.1"/>
    <property type="molecule type" value="Genomic_DNA"/>
</dbReference>
<evidence type="ECO:0000256" key="1">
    <source>
        <dbReference type="SAM" id="SignalP"/>
    </source>
</evidence>
<keyword evidence="1" id="KW-0732">Signal</keyword>
<dbReference type="Proteomes" id="UP000692954">
    <property type="component" value="Unassembled WGS sequence"/>
</dbReference>
<feature type="chain" id="PRO_5035817886" evidence="1">
    <location>
        <begin position="19"/>
        <end position="75"/>
    </location>
</feature>
<protein>
    <submittedName>
        <fullName evidence="2">Uncharacterized protein</fullName>
    </submittedName>
</protein>
<name>A0A8S1M0I5_9CILI</name>
<feature type="signal peptide" evidence="1">
    <location>
        <begin position="1"/>
        <end position="18"/>
    </location>
</feature>
<gene>
    <name evidence="2" type="ORF">PSON_ATCC_30995.1.T0240135</name>
</gene>
<keyword evidence="3" id="KW-1185">Reference proteome</keyword>